<name>A0AA38RZZ5_9PEZI</name>
<feature type="compositionally biased region" description="Polar residues" evidence="1">
    <location>
        <begin position="419"/>
        <end position="430"/>
    </location>
</feature>
<keyword evidence="2" id="KW-1133">Transmembrane helix</keyword>
<keyword evidence="2" id="KW-0472">Membrane</keyword>
<keyword evidence="4" id="KW-1185">Reference proteome</keyword>
<feature type="compositionally biased region" description="Low complexity" evidence="1">
    <location>
        <begin position="14"/>
        <end position="27"/>
    </location>
</feature>
<proteinExistence type="predicted"/>
<feature type="region of interest" description="Disordered" evidence="1">
    <location>
        <begin position="471"/>
        <end position="526"/>
    </location>
</feature>
<comment type="caution">
    <text evidence="3">The sequence shown here is derived from an EMBL/GenBank/DDBJ whole genome shotgun (WGS) entry which is preliminary data.</text>
</comment>
<accession>A0AA38RZZ5</accession>
<feature type="region of interest" description="Disordered" evidence="1">
    <location>
        <begin position="409"/>
        <end position="430"/>
    </location>
</feature>
<protein>
    <submittedName>
        <fullName evidence="3">Uncharacterized protein</fullName>
    </submittedName>
</protein>
<evidence type="ECO:0000256" key="1">
    <source>
        <dbReference type="SAM" id="MobiDB-lite"/>
    </source>
</evidence>
<evidence type="ECO:0000313" key="4">
    <source>
        <dbReference type="Proteomes" id="UP001174691"/>
    </source>
</evidence>
<feature type="region of interest" description="Disordered" evidence="1">
    <location>
        <begin position="333"/>
        <end position="367"/>
    </location>
</feature>
<feature type="region of interest" description="Disordered" evidence="1">
    <location>
        <begin position="144"/>
        <end position="168"/>
    </location>
</feature>
<feature type="transmembrane region" description="Helical" evidence="2">
    <location>
        <begin position="302"/>
        <end position="324"/>
    </location>
</feature>
<feature type="compositionally biased region" description="Low complexity" evidence="1">
    <location>
        <begin position="157"/>
        <end position="168"/>
    </location>
</feature>
<feature type="compositionally biased region" description="Low complexity" evidence="1">
    <location>
        <begin position="278"/>
        <end position="288"/>
    </location>
</feature>
<organism evidence="3 4">
    <name type="scientific">Coniochaeta hoffmannii</name>
    <dbReference type="NCBI Taxonomy" id="91930"/>
    <lineage>
        <taxon>Eukaryota</taxon>
        <taxon>Fungi</taxon>
        <taxon>Dikarya</taxon>
        <taxon>Ascomycota</taxon>
        <taxon>Pezizomycotina</taxon>
        <taxon>Sordariomycetes</taxon>
        <taxon>Sordariomycetidae</taxon>
        <taxon>Coniochaetales</taxon>
        <taxon>Coniochaetaceae</taxon>
        <taxon>Coniochaeta</taxon>
    </lineage>
</organism>
<gene>
    <name evidence="3" type="ORF">NKR19_g4954</name>
</gene>
<feature type="compositionally biased region" description="Low complexity" evidence="1">
    <location>
        <begin position="509"/>
        <end position="519"/>
    </location>
</feature>
<dbReference type="EMBL" id="JANBVN010000065">
    <property type="protein sequence ID" value="KAJ9151448.1"/>
    <property type="molecule type" value="Genomic_DNA"/>
</dbReference>
<evidence type="ECO:0000256" key="2">
    <source>
        <dbReference type="SAM" id="Phobius"/>
    </source>
</evidence>
<feature type="compositionally biased region" description="Gly residues" evidence="1">
    <location>
        <begin position="353"/>
        <end position="365"/>
    </location>
</feature>
<sequence>MTKMAHGPSLPQVRGSNTNTNGNSNTQHHQHNHRHLHSHIRPRYHHHHDHSGDNEDDVAATNHIRSHEKQQPQQQVQPHQRDVADLESNLITEVVQTVSVVQVVDGSGSPIDVKTYYPSSAAKPDTPDAGLTAAASPAVDPAATTAALPSNDDALPSETAADSSAASQSLSSLSGSESVTSAPSSTFTSFPSLSGAYNSTSRPSFFNGTSAHSLFANSTTPSLHSNTSFSFSITTTSDSSSTLLTSTTEVPTITVFGNGDGTGAAGVGVGGAGATLTVLPTSTSTESGSSGGGGLDPTTSSVVGGVVGGLAGIAIVVLAVLIAARWKRQHGKGIQLPTEGDQPGDQRASMFSRGGGSGGPGGGRGSWAIPATLASLAGYKQASQATIEGPETSEKGFYRISGRKLTSVLQSGGDGYGEPSSSDNRISTISGTSSFYRPDSIAMFSDPKSSPLQLGSPMRPESGIIMVRSGPARTPVHEQGPIFDDTGPLAPPASNVDRDPLGRSLVNQSGSAASAGSPSRFTEEIP</sequence>
<feature type="region of interest" description="Disordered" evidence="1">
    <location>
        <begin position="1"/>
        <end position="57"/>
    </location>
</feature>
<evidence type="ECO:0000313" key="3">
    <source>
        <dbReference type="EMBL" id="KAJ9151448.1"/>
    </source>
</evidence>
<reference evidence="3" key="1">
    <citation type="submission" date="2022-07" db="EMBL/GenBank/DDBJ databases">
        <title>Fungi with potential for degradation of polypropylene.</title>
        <authorList>
            <person name="Gostincar C."/>
        </authorList>
    </citation>
    <scope>NUCLEOTIDE SEQUENCE</scope>
    <source>
        <strain evidence="3">EXF-13287</strain>
    </source>
</reference>
<dbReference type="Proteomes" id="UP001174691">
    <property type="component" value="Unassembled WGS sequence"/>
</dbReference>
<keyword evidence="2" id="KW-0812">Transmembrane</keyword>
<feature type="compositionally biased region" description="Basic residues" evidence="1">
    <location>
        <begin position="28"/>
        <end position="49"/>
    </location>
</feature>
<dbReference type="AlphaFoldDB" id="A0AA38RZZ5"/>
<feature type="region of interest" description="Disordered" evidence="1">
    <location>
        <begin position="278"/>
        <end position="297"/>
    </location>
</feature>